<feature type="chain" id="PRO_5046677255" evidence="1">
    <location>
        <begin position="28"/>
        <end position="412"/>
    </location>
</feature>
<reference evidence="2 3" key="1">
    <citation type="submission" date="2024-10" db="EMBL/GenBank/DDBJ databases">
        <authorList>
            <person name="Riesco R."/>
        </authorList>
    </citation>
    <scope>NUCLEOTIDE SEQUENCE [LARGE SCALE GENOMIC DNA]</scope>
    <source>
        <strain evidence="2 3">NCIMB 15449</strain>
    </source>
</reference>
<protein>
    <submittedName>
        <fullName evidence="2">Lipase family protein</fullName>
    </submittedName>
</protein>
<name>A0ABW7JXJ7_9NOCA</name>
<dbReference type="InterPro" id="IPR029058">
    <property type="entry name" value="AB_hydrolase_fold"/>
</dbReference>
<dbReference type="InterPro" id="IPR005152">
    <property type="entry name" value="Lipase_secreted"/>
</dbReference>
<comment type="caution">
    <text evidence="2">The sequence shown here is derived from an EMBL/GenBank/DDBJ whole genome shotgun (WGS) entry which is preliminary data.</text>
</comment>
<dbReference type="PIRSF" id="PIRSF029171">
    <property type="entry name" value="Esterase_LipA"/>
    <property type="match status" value="1"/>
</dbReference>
<accession>A0ABW7JXJ7</accession>
<dbReference type="PANTHER" id="PTHR34853">
    <property type="match status" value="1"/>
</dbReference>
<evidence type="ECO:0000256" key="1">
    <source>
        <dbReference type="SAM" id="SignalP"/>
    </source>
</evidence>
<proteinExistence type="predicted"/>
<dbReference type="SUPFAM" id="SSF53474">
    <property type="entry name" value="alpha/beta-Hydrolases"/>
    <property type="match status" value="1"/>
</dbReference>
<dbReference type="RefSeq" id="WP_395118613.1">
    <property type="nucleotide sequence ID" value="NZ_JBIMSO010000137.1"/>
</dbReference>
<dbReference type="PANTHER" id="PTHR34853:SF1">
    <property type="entry name" value="LIPASE 5"/>
    <property type="match status" value="1"/>
</dbReference>
<dbReference type="EMBL" id="JBIMSO010000137">
    <property type="protein sequence ID" value="MFH5211819.1"/>
    <property type="molecule type" value="Genomic_DNA"/>
</dbReference>
<gene>
    <name evidence="2" type="ORF">ACHIPZ_26990</name>
</gene>
<organism evidence="2 3">
    <name type="scientific">Antrihabitans spumae</name>
    <dbReference type="NCBI Taxonomy" id="3373370"/>
    <lineage>
        <taxon>Bacteria</taxon>
        <taxon>Bacillati</taxon>
        <taxon>Actinomycetota</taxon>
        <taxon>Actinomycetes</taxon>
        <taxon>Mycobacteriales</taxon>
        <taxon>Nocardiaceae</taxon>
        <taxon>Antrihabitans</taxon>
    </lineage>
</organism>
<sequence length="412" mass="43062">MARPWLTSALLAATATLMTWSGATAHADPASDFLDPKPDPPLYLPTPLGDPFLEPTAGFEATAPGTVLRTRGITVPGLAVPSATTQLLFRSTDSKNRPIAAATSVIVPTAAWTGGGPRPVVSYNIAIDSLGNGCAPSSTLPKGTVAEEDSIESLLARNFAVVVADYQGPRQAYSAGLVSGHTVLDSLRAAVGRSELGLTASSPIGITGYSGGAIASGWAAQLAPSYAPELNIVGVAFGGPPTDYNILHKSLNGQIGSGLYLAASTGLAREYPELLRLYNANGLRLMQVNKDQCADILSYQGIFMLPIEALAKDQNSFTDPLIRQVIAENRMGATAPTTPIFIYQGLQDYWIPKEGAENLQNEWCAGGASVRLEEMPGDHSVVSGTGKPVAFAWLAERLTGTPAQPGCSTVVR</sequence>
<evidence type="ECO:0000313" key="3">
    <source>
        <dbReference type="Proteomes" id="UP001609175"/>
    </source>
</evidence>
<dbReference type="Gene3D" id="3.40.50.1820">
    <property type="entry name" value="alpha/beta hydrolase"/>
    <property type="match status" value="1"/>
</dbReference>
<dbReference type="Proteomes" id="UP001609175">
    <property type="component" value="Unassembled WGS sequence"/>
</dbReference>
<evidence type="ECO:0000313" key="2">
    <source>
        <dbReference type="EMBL" id="MFH5211819.1"/>
    </source>
</evidence>
<feature type="signal peptide" evidence="1">
    <location>
        <begin position="1"/>
        <end position="27"/>
    </location>
</feature>
<dbReference type="Gene3D" id="1.10.260.130">
    <property type="match status" value="1"/>
</dbReference>
<keyword evidence="1" id="KW-0732">Signal</keyword>
<dbReference type="Pfam" id="PF03583">
    <property type="entry name" value="LIP"/>
    <property type="match status" value="1"/>
</dbReference>